<sequence>MTFPKSVTFLIFAGSVLASILTASAFVDLESDRCRGWAGNSMCTNDYYFENGMKRAKSVCTICPQTCAEACEKFSAEIPKWQDEWKRQTGKDVDDSG</sequence>
<gene>
    <name evidence="2" type="ORF">DdX_12562</name>
</gene>
<name>A0AAD4R3K5_9BILA</name>
<accession>A0AAD4R3K5</accession>
<keyword evidence="3" id="KW-1185">Reference proteome</keyword>
<evidence type="ECO:0000313" key="2">
    <source>
        <dbReference type="EMBL" id="KAI1707186.1"/>
    </source>
</evidence>
<proteinExistence type="predicted"/>
<reference evidence="2" key="1">
    <citation type="submission" date="2022-01" db="EMBL/GenBank/DDBJ databases">
        <title>Genome Sequence Resource for Two Populations of Ditylenchus destructor, the Migratory Endoparasitic Phytonematode.</title>
        <authorList>
            <person name="Zhang H."/>
            <person name="Lin R."/>
            <person name="Xie B."/>
        </authorList>
    </citation>
    <scope>NUCLEOTIDE SEQUENCE</scope>
    <source>
        <strain evidence="2">BazhouSP</strain>
    </source>
</reference>
<comment type="caution">
    <text evidence="2">The sequence shown here is derived from an EMBL/GenBank/DDBJ whole genome shotgun (WGS) entry which is preliminary data.</text>
</comment>
<feature type="chain" id="PRO_5041914419" evidence="1">
    <location>
        <begin position="19"/>
        <end position="97"/>
    </location>
</feature>
<dbReference type="Proteomes" id="UP001201812">
    <property type="component" value="Unassembled WGS sequence"/>
</dbReference>
<evidence type="ECO:0000256" key="1">
    <source>
        <dbReference type="SAM" id="SignalP"/>
    </source>
</evidence>
<organism evidence="2 3">
    <name type="scientific">Ditylenchus destructor</name>
    <dbReference type="NCBI Taxonomy" id="166010"/>
    <lineage>
        <taxon>Eukaryota</taxon>
        <taxon>Metazoa</taxon>
        <taxon>Ecdysozoa</taxon>
        <taxon>Nematoda</taxon>
        <taxon>Chromadorea</taxon>
        <taxon>Rhabditida</taxon>
        <taxon>Tylenchina</taxon>
        <taxon>Tylenchomorpha</taxon>
        <taxon>Sphaerularioidea</taxon>
        <taxon>Anguinidae</taxon>
        <taxon>Anguininae</taxon>
        <taxon>Ditylenchus</taxon>
    </lineage>
</organism>
<evidence type="ECO:0000313" key="3">
    <source>
        <dbReference type="Proteomes" id="UP001201812"/>
    </source>
</evidence>
<feature type="signal peptide" evidence="1">
    <location>
        <begin position="1"/>
        <end position="18"/>
    </location>
</feature>
<dbReference type="EMBL" id="JAKKPZ010000042">
    <property type="protein sequence ID" value="KAI1707186.1"/>
    <property type="molecule type" value="Genomic_DNA"/>
</dbReference>
<dbReference type="AlphaFoldDB" id="A0AAD4R3K5"/>
<keyword evidence="1" id="KW-0732">Signal</keyword>
<protein>
    <submittedName>
        <fullName evidence="2">Uncharacterized protein</fullName>
    </submittedName>
</protein>